<dbReference type="RefSeq" id="WP_369668288.1">
    <property type="nucleotide sequence ID" value="NZ_JBDKXB010000032.1"/>
</dbReference>
<feature type="binding site" evidence="6">
    <location>
        <position position="107"/>
    </location>
    <ligand>
        <name>ATP</name>
        <dbReference type="ChEBI" id="CHEBI:30616"/>
    </ligand>
</feature>
<dbReference type="Pfam" id="PF00549">
    <property type="entry name" value="Ligase_CoA"/>
    <property type="match status" value="1"/>
</dbReference>
<evidence type="ECO:0000313" key="9">
    <source>
        <dbReference type="EMBL" id="MEY6433901.1"/>
    </source>
</evidence>
<comment type="subunit">
    <text evidence="6">Heterotetramer of two alpha and two beta subunits.</text>
</comment>
<dbReference type="InterPro" id="IPR017866">
    <property type="entry name" value="Succ-CoA_synthase_bsu_CS"/>
</dbReference>
<evidence type="ECO:0000256" key="4">
    <source>
        <dbReference type="ARBA" id="ARBA00022741"/>
    </source>
</evidence>
<dbReference type="Proteomes" id="UP001564408">
    <property type="component" value="Unassembled WGS sequence"/>
</dbReference>
<comment type="pathway">
    <text evidence="6">Carbohydrate metabolism; tricarboxylic acid cycle; succinate from succinyl-CoA (ligase route): step 1/1.</text>
</comment>
<evidence type="ECO:0000313" key="10">
    <source>
        <dbReference type="Proteomes" id="UP001564408"/>
    </source>
</evidence>
<comment type="caution">
    <text evidence="9">The sequence shown here is derived from an EMBL/GenBank/DDBJ whole genome shotgun (WGS) entry which is preliminary data.</text>
</comment>
<keyword evidence="5 6" id="KW-0460">Magnesium</keyword>
<name>A0ABV4BHA0_9GAMM</name>
<keyword evidence="2 6" id="KW-0436">Ligase</keyword>
<comment type="catalytic activity">
    <reaction evidence="6">
        <text>GTP + succinate + CoA = succinyl-CoA + GDP + phosphate</text>
        <dbReference type="Rhea" id="RHEA:22120"/>
        <dbReference type="ChEBI" id="CHEBI:30031"/>
        <dbReference type="ChEBI" id="CHEBI:37565"/>
        <dbReference type="ChEBI" id="CHEBI:43474"/>
        <dbReference type="ChEBI" id="CHEBI:57287"/>
        <dbReference type="ChEBI" id="CHEBI:57292"/>
        <dbReference type="ChEBI" id="CHEBI:58189"/>
    </reaction>
</comment>
<comment type="catalytic activity">
    <reaction evidence="6">
        <text>succinate + ATP + CoA = succinyl-CoA + ADP + phosphate</text>
        <dbReference type="Rhea" id="RHEA:17661"/>
        <dbReference type="ChEBI" id="CHEBI:30031"/>
        <dbReference type="ChEBI" id="CHEBI:30616"/>
        <dbReference type="ChEBI" id="CHEBI:43474"/>
        <dbReference type="ChEBI" id="CHEBI:57287"/>
        <dbReference type="ChEBI" id="CHEBI:57292"/>
        <dbReference type="ChEBI" id="CHEBI:456216"/>
        <dbReference type="EC" id="6.2.1.5"/>
    </reaction>
</comment>
<dbReference type="NCBIfam" id="NF001913">
    <property type="entry name" value="PRK00696.1"/>
    <property type="match status" value="1"/>
</dbReference>
<feature type="binding site" evidence="6">
    <location>
        <begin position="53"/>
        <end position="55"/>
    </location>
    <ligand>
        <name>ATP</name>
        <dbReference type="ChEBI" id="CHEBI:30616"/>
    </ligand>
</feature>
<evidence type="ECO:0000256" key="5">
    <source>
        <dbReference type="ARBA" id="ARBA00022842"/>
    </source>
</evidence>
<keyword evidence="3 6" id="KW-0479">Metal-binding</keyword>
<gene>
    <name evidence="6 9" type="primary">sucC</name>
    <name evidence="9" type="ORF">ABC977_15970</name>
</gene>
<dbReference type="InterPro" id="IPR016102">
    <property type="entry name" value="Succinyl-CoA_synth-like"/>
</dbReference>
<protein>
    <recommendedName>
        <fullName evidence="6">Succinate--CoA ligase [ADP-forming] subunit beta</fullName>
        <ecNumber evidence="6">6.2.1.5</ecNumber>
    </recommendedName>
    <alternativeName>
        <fullName evidence="6">Succinyl-CoA synthetase subunit beta</fullName>
        <shortName evidence="6">SCS-beta</shortName>
    </alternativeName>
</protein>
<evidence type="ECO:0000256" key="3">
    <source>
        <dbReference type="ARBA" id="ARBA00022723"/>
    </source>
</evidence>
<dbReference type="PROSITE" id="PS50975">
    <property type="entry name" value="ATP_GRASP"/>
    <property type="match status" value="1"/>
</dbReference>
<comment type="cofactor">
    <cofactor evidence="6">
        <name>Mg(2+)</name>
        <dbReference type="ChEBI" id="CHEBI:18420"/>
    </cofactor>
    <text evidence="6">Binds 1 Mg(2+) ion per subunit.</text>
</comment>
<dbReference type="InterPro" id="IPR005811">
    <property type="entry name" value="SUCC_ACL_C"/>
</dbReference>
<comment type="similarity">
    <text evidence="6">Belongs to the succinate/malate CoA ligase beta subunit family.</text>
</comment>
<dbReference type="PIRSF" id="PIRSF001554">
    <property type="entry name" value="SucCS_beta"/>
    <property type="match status" value="1"/>
</dbReference>
<dbReference type="SUPFAM" id="SSF56059">
    <property type="entry name" value="Glutathione synthetase ATP-binding domain-like"/>
    <property type="match status" value="1"/>
</dbReference>
<keyword evidence="6 7" id="KW-0067">ATP-binding</keyword>
<feature type="binding site" evidence="6">
    <location>
        <begin position="321"/>
        <end position="323"/>
    </location>
    <ligand>
        <name>substrate</name>
        <note>ligand shared with subunit alpha</note>
    </ligand>
</feature>
<dbReference type="EC" id="6.2.1.5" evidence="6"/>
<feature type="binding site" evidence="6">
    <location>
        <position position="199"/>
    </location>
    <ligand>
        <name>Mg(2+)</name>
        <dbReference type="ChEBI" id="CHEBI:18420"/>
    </ligand>
</feature>
<comment type="function">
    <text evidence="6">Succinyl-CoA synthetase functions in the citric acid cycle (TCA), coupling the hydrolysis of succinyl-CoA to the synthesis of either ATP or GTP and thus represents the only step of substrate-level phosphorylation in the TCA. The beta subunit provides nucleotide specificity of the enzyme and binds the substrate succinate, while the binding sites for coenzyme A and phosphate are found in the alpha subunit.</text>
</comment>
<dbReference type="PROSITE" id="PS01217">
    <property type="entry name" value="SUCCINYL_COA_LIG_3"/>
    <property type="match status" value="1"/>
</dbReference>
<feature type="binding site" evidence="6">
    <location>
        <position position="264"/>
    </location>
    <ligand>
        <name>substrate</name>
        <note>ligand shared with subunit alpha</note>
    </ligand>
</feature>
<keyword evidence="4 6" id="KW-0547">Nucleotide-binding</keyword>
<feature type="binding site" evidence="6">
    <location>
        <position position="99"/>
    </location>
    <ligand>
        <name>ATP</name>
        <dbReference type="ChEBI" id="CHEBI:30616"/>
    </ligand>
</feature>
<evidence type="ECO:0000256" key="1">
    <source>
        <dbReference type="ARBA" id="ARBA00022532"/>
    </source>
</evidence>
<reference evidence="9 10" key="1">
    <citation type="submission" date="2024-05" db="EMBL/GenBank/DDBJ databases">
        <title>Genome Sequence and Characterization of the New Strain Purple Sulfur Bacterium of Genus Thioalkalicoccus.</title>
        <authorList>
            <person name="Bryantseva I.A."/>
            <person name="Kyndt J.A."/>
            <person name="Imhoff J.F."/>
        </authorList>
    </citation>
    <scope>NUCLEOTIDE SEQUENCE [LARGE SCALE GENOMIC DNA]</scope>
    <source>
        <strain evidence="9 10">Um2</strain>
    </source>
</reference>
<keyword evidence="10" id="KW-1185">Reference proteome</keyword>
<dbReference type="Gene3D" id="3.30.1490.20">
    <property type="entry name" value="ATP-grasp fold, A domain"/>
    <property type="match status" value="1"/>
</dbReference>
<dbReference type="InterPro" id="IPR005809">
    <property type="entry name" value="Succ_CoA_ligase-like_bsu"/>
</dbReference>
<evidence type="ECO:0000259" key="8">
    <source>
        <dbReference type="PROSITE" id="PS50975"/>
    </source>
</evidence>
<dbReference type="NCBIfam" id="TIGR01016">
    <property type="entry name" value="sucCoAbeta"/>
    <property type="match status" value="1"/>
</dbReference>
<dbReference type="InterPro" id="IPR013815">
    <property type="entry name" value="ATP_grasp_subdomain_1"/>
</dbReference>
<feature type="binding site" evidence="6">
    <location>
        <position position="102"/>
    </location>
    <ligand>
        <name>ATP</name>
        <dbReference type="ChEBI" id="CHEBI:30616"/>
    </ligand>
</feature>
<dbReference type="PANTHER" id="PTHR11815">
    <property type="entry name" value="SUCCINYL-COA SYNTHETASE BETA CHAIN"/>
    <property type="match status" value="1"/>
</dbReference>
<dbReference type="Gene3D" id="3.30.470.20">
    <property type="entry name" value="ATP-grasp fold, B domain"/>
    <property type="match status" value="1"/>
</dbReference>
<feature type="binding site" evidence="6">
    <location>
        <position position="46"/>
    </location>
    <ligand>
        <name>ATP</name>
        <dbReference type="ChEBI" id="CHEBI:30616"/>
    </ligand>
</feature>
<dbReference type="EMBL" id="JBDKXB010000032">
    <property type="protein sequence ID" value="MEY6433901.1"/>
    <property type="molecule type" value="Genomic_DNA"/>
</dbReference>
<dbReference type="HAMAP" id="MF_00558">
    <property type="entry name" value="Succ_CoA_beta"/>
    <property type="match status" value="1"/>
</dbReference>
<feature type="binding site" evidence="6">
    <location>
        <position position="213"/>
    </location>
    <ligand>
        <name>Mg(2+)</name>
        <dbReference type="ChEBI" id="CHEBI:18420"/>
    </ligand>
</feature>
<dbReference type="GO" id="GO:0004775">
    <property type="term" value="F:succinate-CoA ligase (ADP-forming) activity"/>
    <property type="evidence" value="ECO:0007669"/>
    <property type="project" value="UniProtKB-EC"/>
</dbReference>
<feature type="domain" description="ATP-grasp" evidence="8">
    <location>
        <begin position="9"/>
        <end position="231"/>
    </location>
</feature>
<dbReference type="Pfam" id="PF08442">
    <property type="entry name" value="ATP-grasp_2"/>
    <property type="match status" value="1"/>
</dbReference>
<dbReference type="SUPFAM" id="SSF52210">
    <property type="entry name" value="Succinyl-CoA synthetase domains"/>
    <property type="match status" value="1"/>
</dbReference>
<evidence type="ECO:0000256" key="6">
    <source>
        <dbReference type="HAMAP-Rule" id="MF_00558"/>
    </source>
</evidence>
<evidence type="ECO:0000256" key="2">
    <source>
        <dbReference type="ARBA" id="ARBA00022598"/>
    </source>
</evidence>
<organism evidence="9 10">
    <name type="scientific">Thioalkalicoccus limnaeus</name>
    <dbReference type="NCBI Taxonomy" id="120681"/>
    <lineage>
        <taxon>Bacteria</taxon>
        <taxon>Pseudomonadati</taxon>
        <taxon>Pseudomonadota</taxon>
        <taxon>Gammaproteobacteria</taxon>
        <taxon>Chromatiales</taxon>
        <taxon>Chromatiaceae</taxon>
        <taxon>Thioalkalicoccus</taxon>
    </lineage>
</organism>
<dbReference type="Gene3D" id="3.40.50.261">
    <property type="entry name" value="Succinyl-CoA synthetase domains"/>
    <property type="match status" value="1"/>
</dbReference>
<keyword evidence="1 6" id="KW-0816">Tricarboxylic acid cycle</keyword>
<dbReference type="PANTHER" id="PTHR11815:SF10">
    <property type="entry name" value="SUCCINATE--COA LIGASE [GDP-FORMING] SUBUNIT BETA, MITOCHONDRIAL"/>
    <property type="match status" value="1"/>
</dbReference>
<proteinExistence type="inferred from homology"/>
<dbReference type="InterPro" id="IPR011761">
    <property type="entry name" value="ATP-grasp"/>
</dbReference>
<dbReference type="InterPro" id="IPR013650">
    <property type="entry name" value="ATP-grasp_succ-CoA_synth-type"/>
</dbReference>
<sequence length="394" mass="41209">MNLHEYQAKDLLARYGVPVPRGLTVTSADQMTGALDGLGGSRWVVKAQIQAGGRGRAGGVVLAEGREPALAAAGRLLGQRLVTRQSGPDGLPVERLLIEETCEIARELYLAVLVDRATGRVAFMASAAGGMDIEEVAASRPEAILFSQVAPAIGLLPWQGRRLGFGLGLSAAQIRALQGVMSGLYRLFTECDANLVEINPLILTPADELIALDAKVVLDDNALYRHPELAAWRDPAQEDPREAAARAHDLSYISLDGNIGCLVNGAGLAMATMDLVKLHGGAPANFLDVGGGTTAERVAEAFKLILSDAKVAGILVNIFGGIVRCDLIAEGLIQAVREVAIQVPLVVRLEGTRASEGLALLADSGLPLKTAEGLDEAARQIVAAVASKTAGEGR</sequence>
<evidence type="ECO:0000256" key="7">
    <source>
        <dbReference type="PROSITE-ProRule" id="PRU00409"/>
    </source>
</evidence>
<accession>A0ABV4BHA0</accession>